<dbReference type="PANTHER" id="PTHR42858:SF1">
    <property type="entry name" value="LD15494P"/>
    <property type="match status" value="1"/>
</dbReference>
<dbReference type="Proteomes" id="UP001597262">
    <property type="component" value="Unassembled WGS sequence"/>
</dbReference>
<protein>
    <submittedName>
        <fullName evidence="1">PLP-dependent aminotransferase family protein</fullName>
    </submittedName>
</protein>
<dbReference type="SUPFAM" id="SSF53383">
    <property type="entry name" value="PLP-dependent transferases"/>
    <property type="match status" value="1"/>
</dbReference>
<evidence type="ECO:0000313" key="2">
    <source>
        <dbReference type="Proteomes" id="UP001597262"/>
    </source>
</evidence>
<dbReference type="EMBL" id="JBHTLM010000016">
    <property type="protein sequence ID" value="MFD1178445.1"/>
    <property type="molecule type" value="Genomic_DNA"/>
</dbReference>
<accession>A0ABW3S374</accession>
<proteinExistence type="predicted"/>
<gene>
    <name evidence="1" type="ORF">ACFQ3W_19390</name>
</gene>
<organism evidence="1 2">
    <name type="scientific">Paenibacillus puldeungensis</name>
    <dbReference type="NCBI Taxonomy" id="696536"/>
    <lineage>
        <taxon>Bacteria</taxon>
        <taxon>Bacillati</taxon>
        <taxon>Bacillota</taxon>
        <taxon>Bacilli</taxon>
        <taxon>Bacillales</taxon>
        <taxon>Paenibacillaceae</taxon>
        <taxon>Paenibacillus</taxon>
    </lineage>
</organism>
<dbReference type="Gene3D" id="3.90.1150.10">
    <property type="entry name" value="Aspartate Aminotransferase, domain 1"/>
    <property type="match status" value="1"/>
</dbReference>
<keyword evidence="1" id="KW-0808">Transferase</keyword>
<dbReference type="InterPro" id="IPR015422">
    <property type="entry name" value="PyrdxlP-dep_Trfase_small"/>
</dbReference>
<dbReference type="GO" id="GO:0008483">
    <property type="term" value="F:transaminase activity"/>
    <property type="evidence" value="ECO:0007669"/>
    <property type="project" value="UniProtKB-KW"/>
</dbReference>
<name>A0ABW3S374_9BACL</name>
<reference evidence="2" key="1">
    <citation type="journal article" date="2019" name="Int. J. Syst. Evol. Microbiol.">
        <title>The Global Catalogue of Microorganisms (GCM) 10K type strain sequencing project: providing services to taxonomists for standard genome sequencing and annotation.</title>
        <authorList>
            <consortium name="The Broad Institute Genomics Platform"/>
            <consortium name="The Broad Institute Genome Sequencing Center for Infectious Disease"/>
            <person name="Wu L."/>
            <person name="Ma J."/>
        </authorList>
    </citation>
    <scope>NUCLEOTIDE SEQUENCE [LARGE SCALE GENOMIC DNA]</scope>
    <source>
        <strain evidence="2">CCUG 59189</strain>
    </source>
</reference>
<comment type="caution">
    <text evidence="1">The sequence shown here is derived from an EMBL/GenBank/DDBJ whole genome shotgun (WGS) entry which is preliminary data.</text>
</comment>
<dbReference type="PANTHER" id="PTHR42858">
    <property type="entry name" value="AMINOTRANSFERASE"/>
    <property type="match status" value="1"/>
</dbReference>
<evidence type="ECO:0000313" key="1">
    <source>
        <dbReference type="EMBL" id="MFD1178445.1"/>
    </source>
</evidence>
<dbReference type="InterPro" id="IPR015424">
    <property type="entry name" value="PyrdxlP-dep_Trfase"/>
</dbReference>
<feature type="non-terminal residue" evidence="1">
    <location>
        <position position="1"/>
    </location>
</feature>
<sequence>LALLQAPPWRGAAAEDPGGGRYLWVRLPAGVSSEALLRASLRHGTAFLPGTLCCAGEPDDADAYIRLSLAAQDDARLREGVARLTAALAEFTARSAE</sequence>
<keyword evidence="2" id="KW-1185">Reference proteome</keyword>
<keyword evidence="1" id="KW-0032">Aminotransferase</keyword>